<sequence length="125" mass="13350">MSDFEPVEEDQPSGRPPRRRRPQQSRGPGRKKKNASGGIERMIPSNNIPALIGYYIGILALIPCVGIILSIPAIVLGVMGLRKFSEDPSVHGKTHSIVALVLGGFSLLAYGGGILFMIVASALDQ</sequence>
<feature type="transmembrane region" description="Helical" evidence="2">
    <location>
        <begin position="97"/>
        <end position="123"/>
    </location>
</feature>
<organism evidence="3 4">
    <name type="scientific">Stratiformator vulcanicus</name>
    <dbReference type="NCBI Taxonomy" id="2527980"/>
    <lineage>
        <taxon>Bacteria</taxon>
        <taxon>Pseudomonadati</taxon>
        <taxon>Planctomycetota</taxon>
        <taxon>Planctomycetia</taxon>
        <taxon>Planctomycetales</taxon>
        <taxon>Planctomycetaceae</taxon>
        <taxon>Stratiformator</taxon>
    </lineage>
</organism>
<keyword evidence="4" id="KW-1185">Reference proteome</keyword>
<evidence type="ECO:0008006" key="5">
    <source>
        <dbReference type="Google" id="ProtNLM"/>
    </source>
</evidence>
<feature type="compositionally biased region" description="Acidic residues" evidence="1">
    <location>
        <begin position="1"/>
        <end position="11"/>
    </location>
</feature>
<feature type="compositionally biased region" description="Basic residues" evidence="1">
    <location>
        <begin position="16"/>
        <end position="34"/>
    </location>
</feature>
<feature type="region of interest" description="Disordered" evidence="1">
    <location>
        <begin position="1"/>
        <end position="41"/>
    </location>
</feature>
<protein>
    <recommendedName>
        <fullName evidence="5">DUF4190 domain-containing protein</fullName>
    </recommendedName>
</protein>
<dbReference type="EMBL" id="CP036268">
    <property type="protein sequence ID" value="QDT36618.1"/>
    <property type="molecule type" value="Genomic_DNA"/>
</dbReference>
<keyword evidence="2" id="KW-0812">Transmembrane</keyword>
<proteinExistence type="predicted"/>
<keyword evidence="2" id="KW-1133">Transmembrane helix</keyword>
<evidence type="ECO:0000256" key="1">
    <source>
        <dbReference type="SAM" id="MobiDB-lite"/>
    </source>
</evidence>
<gene>
    <name evidence="3" type="ORF">Pan189_09780</name>
</gene>
<evidence type="ECO:0000313" key="4">
    <source>
        <dbReference type="Proteomes" id="UP000317318"/>
    </source>
</evidence>
<dbReference type="AlphaFoldDB" id="A0A517QYE5"/>
<dbReference type="KEGG" id="svp:Pan189_09780"/>
<dbReference type="Proteomes" id="UP000317318">
    <property type="component" value="Chromosome"/>
</dbReference>
<dbReference type="RefSeq" id="WP_145362807.1">
    <property type="nucleotide sequence ID" value="NZ_CP036268.1"/>
</dbReference>
<evidence type="ECO:0000313" key="3">
    <source>
        <dbReference type="EMBL" id="QDT36618.1"/>
    </source>
</evidence>
<keyword evidence="2" id="KW-0472">Membrane</keyword>
<evidence type="ECO:0000256" key="2">
    <source>
        <dbReference type="SAM" id="Phobius"/>
    </source>
</evidence>
<feature type="transmembrane region" description="Helical" evidence="2">
    <location>
        <begin position="52"/>
        <end position="76"/>
    </location>
</feature>
<reference evidence="3 4" key="1">
    <citation type="submission" date="2019-02" db="EMBL/GenBank/DDBJ databases">
        <title>Deep-cultivation of Planctomycetes and their phenomic and genomic characterization uncovers novel biology.</title>
        <authorList>
            <person name="Wiegand S."/>
            <person name="Jogler M."/>
            <person name="Boedeker C."/>
            <person name="Pinto D."/>
            <person name="Vollmers J."/>
            <person name="Rivas-Marin E."/>
            <person name="Kohn T."/>
            <person name="Peeters S.H."/>
            <person name="Heuer A."/>
            <person name="Rast P."/>
            <person name="Oberbeckmann S."/>
            <person name="Bunk B."/>
            <person name="Jeske O."/>
            <person name="Meyerdierks A."/>
            <person name="Storesund J.E."/>
            <person name="Kallscheuer N."/>
            <person name="Luecker S."/>
            <person name="Lage O.M."/>
            <person name="Pohl T."/>
            <person name="Merkel B.J."/>
            <person name="Hornburger P."/>
            <person name="Mueller R.-W."/>
            <person name="Bruemmer F."/>
            <person name="Labrenz M."/>
            <person name="Spormann A.M."/>
            <person name="Op den Camp H."/>
            <person name="Overmann J."/>
            <person name="Amann R."/>
            <person name="Jetten M.S.M."/>
            <person name="Mascher T."/>
            <person name="Medema M.H."/>
            <person name="Devos D.P."/>
            <person name="Kaster A.-K."/>
            <person name="Ovreas L."/>
            <person name="Rohde M."/>
            <person name="Galperin M.Y."/>
            <person name="Jogler C."/>
        </authorList>
    </citation>
    <scope>NUCLEOTIDE SEQUENCE [LARGE SCALE GENOMIC DNA]</scope>
    <source>
        <strain evidence="3 4">Pan189</strain>
    </source>
</reference>
<accession>A0A517QYE5</accession>
<dbReference type="OrthoDB" id="213462at2"/>
<name>A0A517QYE5_9PLAN</name>